<comment type="similarity">
    <text evidence="1">Belongs to the enoyl-CoA hydratase/isomerase family.</text>
</comment>
<keyword evidence="3" id="KW-1185">Reference proteome</keyword>
<dbReference type="Gene3D" id="1.10.12.10">
    <property type="entry name" value="Lyase 2-enoyl-coa Hydratase, Chain A, domain 2"/>
    <property type="match status" value="1"/>
</dbReference>
<dbReference type="NCBIfam" id="TIGR02280">
    <property type="entry name" value="PaaB1"/>
    <property type="match status" value="1"/>
</dbReference>
<proteinExistence type="inferred from homology"/>
<dbReference type="Gene3D" id="3.90.226.10">
    <property type="entry name" value="2-enoyl-CoA Hydratase, Chain A, domain 1"/>
    <property type="match status" value="1"/>
</dbReference>
<dbReference type="Proteomes" id="UP001139353">
    <property type="component" value="Unassembled WGS sequence"/>
</dbReference>
<dbReference type="SUPFAM" id="SSF52096">
    <property type="entry name" value="ClpP/crotonase"/>
    <property type="match status" value="1"/>
</dbReference>
<dbReference type="InterPro" id="IPR014748">
    <property type="entry name" value="Enoyl-CoA_hydra_C"/>
</dbReference>
<dbReference type="CDD" id="cd06558">
    <property type="entry name" value="crotonase-like"/>
    <property type="match status" value="1"/>
</dbReference>
<dbReference type="Pfam" id="PF00378">
    <property type="entry name" value="ECH_1"/>
    <property type="match status" value="1"/>
</dbReference>
<dbReference type="PANTHER" id="PTHR43459">
    <property type="entry name" value="ENOYL-COA HYDRATASE"/>
    <property type="match status" value="1"/>
</dbReference>
<gene>
    <name evidence="2" type="primary">paaG</name>
    <name evidence="2" type="ORF">LPC04_08160</name>
</gene>
<accession>A0A9X2BZS6</accession>
<dbReference type="InterPro" id="IPR011968">
    <property type="entry name" value="PaaB1"/>
</dbReference>
<reference evidence="2" key="1">
    <citation type="submission" date="2021-11" db="EMBL/GenBank/DDBJ databases">
        <title>BS-T2-15 a new species belonging to the Comamonadaceae family isolated from the soil of a French oak forest.</title>
        <authorList>
            <person name="Mieszkin S."/>
            <person name="Alain K."/>
        </authorList>
    </citation>
    <scope>NUCLEOTIDE SEQUENCE</scope>
    <source>
        <strain evidence="2">BS-T2-15</strain>
    </source>
</reference>
<dbReference type="AlphaFoldDB" id="A0A9X2BZS6"/>
<dbReference type="PANTHER" id="PTHR43459:SF1">
    <property type="entry name" value="EG:BACN32G11.4 PROTEIN"/>
    <property type="match status" value="1"/>
</dbReference>
<evidence type="ECO:0000313" key="2">
    <source>
        <dbReference type="EMBL" id="MCK9685681.1"/>
    </source>
</evidence>
<comment type="caution">
    <text evidence="2">The sequence shown here is derived from an EMBL/GenBank/DDBJ whole genome shotgun (WGS) entry which is preliminary data.</text>
</comment>
<evidence type="ECO:0000256" key="1">
    <source>
        <dbReference type="ARBA" id="ARBA00005254"/>
    </source>
</evidence>
<dbReference type="GO" id="GO:0016853">
    <property type="term" value="F:isomerase activity"/>
    <property type="evidence" value="ECO:0007669"/>
    <property type="project" value="UniProtKB-KW"/>
</dbReference>
<dbReference type="InterPro" id="IPR029045">
    <property type="entry name" value="ClpP/crotonase-like_dom_sf"/>
</dbReference>
<dbReference type="RefSeq" id="WP_275681677.1">
    <property type="nucleotide sequence ID" value="NZ_JAJLJH010000001.1"/>
</dbReference>
<organism evidence="2 3">
    <name type="scientific">Scleromatobacter humisilvae</name>
    <dbReference type="NCBI Taxonomy" id="2897159"/>
    <lineage>
        <taxon>Bacteria</taxon>
        <taxon>Pseudomonadati</taxon>
        <taxon>Pseudomonadota</taxon>
        <taxon>Betaproteobacteria</taxon>
        <taxon>Burkholderiales</taxon>
        <taxon>Sphaerotilaceae</taxon>
        <taxon>Scleromatobacter</taxon>
    </lineage>
</organism>
<keyword evidence="2" id="KW-0413">Isomerase</keyword>
<protein>
    <submittedName>
        <fullName evidence="2">2-(1,2-epoxy-1,2-dihydrophenyl)acetyl-CoA isomerase PaaG</fullName>
        <ecNumber evidence="2">5.3.3.18</ecNumber>
    </submittedName>
</protein>
<evidence type="ECO:0000313" key="3">
    <source>
        <dbReference type="Proteomes" id="UP001139353"/>
    </source>
</evidence>
<dbReference type="InterPro" id="IPR001753">
    <property type="entry name" value="Enoyl-CoA_hydra/iso"/>
</dbReference>
<sequence>MDRHATLFRIEDGIARLTLARPEQLNSFTVQMHAEVASALEAVAEDASVRVLLITGAGRGFCAGQDLGERKVDAGPLDLGVNIEKYYNPLIRRLVAVRVPVVCAVNGVAAGAGVNIALACDIVIARRSAKFVQAFSSIGLVPDAGGTWNLPRAIGQARALGFTLTGEPVSAERAESWGLIWKAVDDDRFDDEVENLVRRLASAPTRGLELAKRAIRGAQLRTLDAQLDVERDSQRECGLTDDYREGVTAFKEKRPARFTGS</sequence>
<dbReference type="EC" id="5.3.3.18" evidence="2"/>
<dbReference type="GO" id="GO:0010124">
    <property type="term" value="P:phenylacetate catabolic process"/>
    <property type="evidence" value="ECO:0007669"/>
    <property type="project" value="InterPro"/>
</dbReference>
<name>A0A9X2BZS6_9BURK</name>
<dbReference type="EMBL" id="JAJLJH010000001">
    <property type="protein sequence ID" value="MCK9685681.1"/>
    <property type="molecule type" value="Genomic_DNA"/>
</dbReference>